<keyword evidence="1" id="KW-0812">Transmembrane</keyword>
<feature type="domain" description="Histidine kinase/HSP90-like ATPase" evidence="2">
    <location>
        <begin position="216"/>
        <end position="337"/>
    </location>
</feature>
<dbReference type="Pfam" id="PF06580">
    <property type="entry name" value="His_kinase"/>
    <property type="match status" value="1"/>
</dbReference>
<dbReference type="PANTHER" id="PTHR34220">
    <property type="entry name" value="SENSOR HISTIDINE KINASE YPDA"/>
    <property type="match status" value="1"/>
</dbReference>
<organism evidence="3 4">
    <name type="scientific">[Clostridium] clostridioforme 90A8</name>
    <dbReference type="NCBI Taxonomy" id="999408"/>
    <lineage>
        <taxon>Bacteria</taxon>
        <taxon>Bacillati</taxon>
        <taxon>Bacillota</taxon>
        <taxon>Clostridia</taxon>
        <taxon>Lachnospirales</taxon>
        <taxon>Lachnospiraceae</taxon>
        <taxon>Enterocloster</taxon>
    </lineage>
</organism>
<sequence>MEQNRFRYLSVRVIALLIAALCLAMFQTAACLVQAFRGNAPLWPGVMGAALLLICIWVFSKWILRPCLRLERTMHLFLEGYTTTDLTDLCQLVPTPMVYRMLEHMMKIMDSSELLKLNKRQAQYLALQNQINPHFLYNILESIRSEALIAGLTSVADMTEALATFFRYTISKVENLVSVEEELENCRTYFRIQQYRFGSRLSLSIECDPEDREEIYGCRLPKLTMQPILENSIIHGTECKIGTGHLSIHLERSGQRLLIRISDDGVGMDEEVLSRMDDRLGKSGQAFASQGSETRGGIALINVNNRIHLLFGEEYGLHIFSMPGVGTDVEINLPAITNDRDLKNKEALK</sequence>
<evidence type="ECO:0000259" key="2">
    <source>
        <dbReference type="SMART" id="SM00387"/>
    </source>
</evidence>
<dbReference type="PATRIC" id="fig|999408.3.peg.5840"/>
<comment type="caution">
    <text evidence="3">The sequence shown here is derived from an EMBL/GenBank/DDBJ whole genome shotgun (WGS) entry which is preliminary data.</text>
</comment>
<accession>A0A0E2H1T3</accession>
<gene>
    <name evidence="3" type="ORF">HMPREF1090_05441</name>
</gene>
<dbReference type="HOGENOM" id="CLU_020473_2_0_9"/>
<keyword evidence="1" id="KW-1133">Transmembrane helix</keyword>
<dbReference type="Gene3D" id="3.30.565.10">
    <property type="entry name" value="Histidine kinase-like ATPase, C-terminal domain"/>
    <property type="match status" value="1"/>
</dbReference>
<dbReference type="GO" id="GO:0016020">
    <property type="term" value="C:membrane"/>
    <property type="evidence" value="ECO:0007669"/>
    <property type="project" value="InterPro"/>
</dbReference>
<dbReference type="GO" id="GO:0000155">
    <property type="term" value="F:phosphorelay sensor kinase activity"/>
    <property type="evidence" value="ECO:0007669"/>
    <property type="project" value="InterPro"/>
</dbReference>
<reference evidence="3 4" key="1">
    <citation type="submission" date="2013-01" db="EMBL/GenBank/DDBJ databases">
        <title>The Genome Sequence of Clostridium clostridioforme 90A8.</title>
        <authorList>
            <consortium name="The Broad Institute Genome Sequencing Platform"/>
            <person name="Earl A."/>
            <person name="Ward D."/>
            <person name="Feldgarden M."/>
            <person name="Gevers D."/>
            <person name="Courvalin P."/>
            <person name="Lambert T."/>
            <person name="Walker B."/>
            <person name="Young S.K."/>
            <person name="Zeng Q."/>
            <person name="Gargeya S."/>
            <person name="Fitzgerald M."/>
            <person name="Haas B."/>
            <person name="Abouelleil A."/>
            <person name="Alvarado L."/>
            <person name="Arachchi H.M."/>
            <person name="Berlin A.M."/>
            <person name="Chapman S.B."/>
            <person name="Dewar J."/>
            <person name="Goldberg J."/>
            <person name="Griggs A."/>
            <person name="Gujja S."/>
            <person name="Hansen M."/>
            <person name="Howarth C."/>
            <person name="Imamovic A."/>
            <person name="Larimer J."/>
            <person name="McCowan C."/>
            <person name="Murphy C."/>
            <person name="Neiman D."/>
            <person name="Pearson M."/>
            <person name="Priest M."/>
            <person name="Roberts A."/>
            <person name="Saif S."/>
            <person name="Shea T."/>
            <person name="Sisk P."/>
            <person name="Sykes S."/>
            <person name="Wortman J."/>
            <person name="Nusbaum C."/>
            <person name="Birren B."/>
        </authorList>
    </citation>
    <scope>NUCLEOTIDE SEQUENCE [LARGE SCALE GENOMIC DNA]</scope>
    <source>
        <strain evidence="3 4">90A8</strain>
    </source>
</reference>
<dbReference type="InterPro" id="IPR003594">
    <property type="entry name" value="HATPase_dom"/>
</dbReference>
<name>A0A0E2H1T3_9FIRM</name>
<dbReference type="EMBL" id="AGYR01000075">
    <property type="protein sequence ID" value="ENZ06638.1"/>
    <property type="molecule type" value="Genomic_DNA"/>
</dbReference>
<dbReference type="PANTHER" id="PTHR34220:SF7">
    <property type="entry name" value="SENSOR HISTIDINE KINASE YPDA"/>
    <property type="match status" value="1"/>
</dbReference>
<dbReference type="Proteomes" id="UP000013085">
    <property type="component" value="Unassembled WGS sequence"/>
</dbReference>
<dbReference type="InterPro" id="IPR050640">
    <property type="entry name" value="Bact_2-comp_sensor_kinase"/>
</dbReference>
<proteinExistence type="predicted"/>
<feature type="transmembrane region" description="Helical" evidence="1">
    <location>
        <begin position="45"/>
        <end position="64"/>
    </location>
</feature>
<dbReference type="SMART" id="SM00387">
    <property type="entry name" value="HATPase_c"/>
    <property type="match status" value="1"/>
</dbReference>
<evidence type="ECO:0000313" key="3">
    <source>
        <dbReference type="EMBL" id="ENZ06638.1"/>
    </source>
</evidence>
<dbReference type="InterPro" id="IPR036890">
    <property type="entry name" value="HATPase_C_sf"/>
</dbReference>
<dbReference type="InterPro" id="IPR010559">
    <property type="entry name" value="Sig_transdc_His_kin_internal"/>
</dbReference>
<dbReference type="AlphaFoldDB" id="A0A0E2H1T3"/>
<evidence type="ECO:0000313" key="4">
    <source>
        <dbReference type="Proteomes" id="UP000013085"/>
    </source>
</evidence>
<evidence type="ECO:0000256" key="1">
    <source>
        <dbReference type="SAM" id="Phobius"/>
    </source>
</evidence>
<keyword evidence="1" id="KW-0472">Membrane</keyword>
<dbReference type="SUPFAM" id="SSF55874">
    <property type="entry name" value="ATPase domain of HSP90 chaperone/DNA topoisomerase II/histidine kinase"/>
    <property type="match status" value="1"/>
</dbReference>
<protein>
    <recommendedName>
        <fullName evidence="2">Histidine kinase/HSP90-like ATPase domain-containing protein</fullName>
    </recommendedName>
</protein>
<dbReference type="RefSeq" id="WP_002594822.1">
    <property type="nucleotide sequence ID" value="NZ_KB850996.1"/>
</dbReference>
<dbReference type="Pfam" id="PF02518">
    <property type="entry name" value="HATPase_c"/>
    <property type="match status" value="1"/>
</dbReference>